<dbReference type="VEuPathDB" id="FungiDB:RhiirA1_503530"/>
<dbReference type="InterPro" id="IPR045379">
    <property type="entry name" value="Crinkler_N"/>
</dbReference>
<feature type="region of interest" description="Disordered" evidence="4">
    <location>
        <begin position="604"/>
        <end position="661"/>
    </location>
</feature>
<dbReference type="EMBL" id="LLXL01004035">
    <property type="protein sequence ID" value="PKK57853.1"/>
    <property type="molecule type" value="Genomic_DNA"/>
</dbReference>
<feature type="compositionally biased region" description="Low complexity" evidence="4">
    <location>
        <begin position="639"/>
        <end position="650"/>
    </location>
</feature>
<gene>
    <name evidence="6" type="ORF">RhiirC2_858045</name>
</gene>
<dbReference type="VEuPathDB" id="FungiDB:RhiirA1_414923"/>
<feature type="domain" description="Crinkler effector protein N-terminal" evidence="5">
    <location>
        <begin position="11"/>
        <end position="105"/>
    </location>
</feature>
<protein>
    <recommendedName>
        <fullName evidence="5">Crinkler effector protein N-terminal domain-containing protein</fullName>
    </recommendedName>
</protein>
<dbReference type="SUPFAM" id="SSF52540">
    <property type="entry name" value="P-loop containing nucleoside triphosphate hydrolases"/>
    <property type="match status" value="1"/>
</dbReference>
<dbReference type="Pfam" id="PF20147">
    <property type="entry name" value="Crinkler"/>
    <property type="match status" value="1"/>
</dbReference>
<accession>A0A2N1M881</accession>
<evidence type="ECO:0000256" key="4">
    <source>
        <dbReference type="SAM" id="MobiDB-lite"/>
    </source>
</evidence>
<comment type="caution">
    <text evidence="6">The sequence shown here is derived from an EMBL/GenBank/DDBJ whole genome shotgun (WGS) entry which is preliminary data.</text>
</comment>
<dbReference type="VEuPathDB" id="FungiDB:FUN_015048"/>
<evidence type="ECO:0000313" key="6">
    <source>
        <dbReference type="EMBL" id="PKK57853.1"/>
    </source>
</evidence>
<evidence type="ECO:0000313" key="7">
    <source>
        <dbReference type="Proteomes" id="UP000233469"/>
    </source>
</evidence>
<reference evidence="6 7" key="2">
    <citation type="submission" date="2017-10" db="EMBL/GenBank/DDBJ databases">
        <title>Extensive intraspecific genome diversity in a model arbuscular mycorrhizal fungus.</title>
        <authorList>
            <person name="Chen E.C.H."/>
            <person name="Morin E."/>
            <person name="Baudet D."/>
            <person name="Noel J."/>
            <person name="Ndikumana S."/>
            <person name="Charron P."/>
            <person name="St-Onge C."/>
            <person name="Giorgi J."/>
            <person name="Grigoriev I.V."/>
            <person name="Roux C."/>
            <person name="Martin F.M."/>
            <person name="Corradi N."/>
        </authorList>
    </citation>
    <scope>NUCLEOTIDE SEQUENCE [LARGE SCALE GENOMIC DNA]</scope>
    <source>
        <strain evidence="6 7">C2</strain>
    </source>
</reference>
<dbReference type="GO" id="GO:0043657">
    <property type="term" value="C:host cell"/>
    <property type="evidence" value="ECO:0007669"/>
    <property type="project" value="UniProtKB-SubCell"/>
</dbReference>
<dbReference type="AlphaFoldDB" id="A0A2N1M881"/>
<dbReference type="InterPro" id="IPR052980">
    <property type="entry name" value="Crinkler_effector"/>
</dbReference>
<dbReference type="VEuPathDB" id="FungiDB:RhiirFUN_016793"/>
<dbReference type="PANTHER" id="PTHR33129:SF1">
    <property type="entry name" value="ATP-BINDING PROTEIN"/>
    <property type="match status" value="1"/>
</dbReference>
<evidence type="ECO:0000256" key="2">
    <source>
        <dbReference type="ARBA" id="ARBA00004613"/>
    </source>
</evidence>
<keyword evidence="3" id="KW-0964">Secreted</keyword>
<comment type="subcellular location">
    <subcellularLocation>
        <location evidence="1">Host cell</location>
    </subcellularLocation>
    <subcellularLocation>
        <location evidence="2">Secreted</location>
    </subcellularLocation>
</comment>
<feature type="non-terminal residue" evidence="6">
    <location>
        <position position="1"/>
    </location>
</feature>
<sequence length="661" mass="75095">MSTVELIGTPVTLWCIARGSTTAFKVTAGTDNDLSDLREIIKEKRKPRFNGFAPDDLILWRVNVGQNAINTINDMLNDDNKLLISGDTVGETFHGLEGRNIRVVVGVPIIEQPGAETSRNERIRDEDLNNYWNAIKVLDEKDLFLKLSNVNILGEQDGTSTLFIRKCYQDLSTVVLNDAIRRIRITGNPGIGKTYFGYYLLYLLAKRGETILYENVARKSSYVFDGEEVFRTYDKIITDLYKSRRDVWYIVDGMEPEKVNAKTILVCSPKKSHYANFDKYSSVTIRYMPEWSLYEIHTCKNEMFPDIDEKRVDTLFSMWGGIPRFVLENADDIVQQQKLMSAVDLCGDKIFDYIGGHDANPEISHTIIHLWTNLPTEEKEKNTDENANNAIEYIEEVPYTKQLYYFASDYVANLVTEKFKQNIMGRLLRDIEGSLLTGTSDQFLGCCFEQIAHRMLREGGNFIARSLEPAFRENEVLHQQFTKQENILTFSKIEDIEESKYYQPEIKNFPSIDAIVAPKVLLQMTTSMTHPIKMVGLDKLYDGNKLAKNEDISFYFVVPAQLYDHYQKQGFVTTKEANVRRFSPWIPQYVKQYALRIDLSGTNIPTGMPPTAGGPGSSADESSAGNPSAEGSSTKRPSEPASTPSSSTPSPKKKRGRPRKK</sequence>
<feature type="compositionally biased region" description="Polar residues" evidence="4">
    <location>
        <begin position="620"/>
        <end position="635"/>
    </location>
</feature>
<feature type="compositionally biased region" description="Basic residues" evidence="4">
    <location>
        <begin position="651"/>
        <end position="661"/>
    </location>
</feature>
<dbReference type="Proteomes" id="UP000233469">
    <property type="component" value="Unassembled WGS sequence"/>
</dbReference>
<dbReference type="InterPro" id="IPR027417">
    <property type="entry name" value="P-loop_NTPase"/>
</dbReference>
<evidence type="ECO:0000256" key="1">
    <source>
        <dbReference type="ARBA" id="ARBA00004340"/>
    </source>
</evidence>
<evidence type="ECO:0000259" key="5">
    <source>
        <dbReference type="Pfam" id="PF20147"/>
    </source>
</evidence>
<evidence type="ECO:0000256" key="3">
    <source>
        <dbReference type="ARBA" id="ARBA00022525"/>
    </source>
</evidence>
<organism evidence="6 7">
    <name type="scientific">Rhizophagus irregularis</name>
    <dbReference type="NCBI Taxonomy" id="588596"/>
    <lineage>
        <taxon>Eukaryota</taxon>
        <taxon>Fungi</taxon>
        <taxon>Fungi incertae sedis</taxon>
        <taxon>Mucoromycota</taxon>
        <taxon>Glomeromycotina</taxon>
        <taxon>Glomeromycetes</taxon>
        <taxon>Glomerales</taxon>
        <taxon>Glomeraceae</taxon>
        <taxon>Rhizophagus</taxon>
    </lineage>
</organism>
<dbReference type="GO" id="GO:0005576">
    <property type="term" value="C:extracellular region"/>
    <property type="evidence" value="ECO:0007669"/>
    <property type="project" value="UniProtKB-SubCell"/>
</dbReference>
<dbReference type="PANTHER" id="PTHR33129">
    <property type="entry name" value="PROTEIN KINASE DOMAIN-CONTAINING PROTEIN-RELATED"/>
    <property type="match status" value="1"/>
</dbReference>
<name>A0A2N1M881_9GLOM</name>
<reference evidence="6 7" key="1">
    <citation type="submission" date="2016-04" db="EMBL/GenBank/DDBJ databases">
        <title>Genome analyses suggest a sexual origin of heterokaryosis in a supposedly ancient asexual fungus.</title>
        <authorList>
            <person name="Ropars J."/>
            <person name="Sedzielewska K."/>
            <person name="Noel J."/>
            <person name="Charron P."/>
            <person name="Farinelli L."/>
            <person name="Marton T."/>
            <person name="Kruger M."/>
            <person name="Pelin A."/>
            <person name="Brachmann A."/>
            <person name="Corradi N."/>
        </authorList>
    </citation>
    <scope>NUCLEOTIDE SEQUENCE [LARGE SCALE GENOMIC DNA]</scope>
    <source>
        <strain evidence="6 7">C2</strain>
    </source>
</reference>
<proteinExistence type="predicted"/>